<dbReference type="AlphaFoldDB" id="A0A915LQ17"/>
<name>A0A915LQ17_MELJA</name>
<evidence type="ECO:0000313" key="3">
    <source>
        <dbReference type="WBParaSite" id="scaffold16433_cov355.g18256"/>
    </source>
</evidence>
<sequence length="86" mass="10003">MPSAATWNYIRKLGVCAVGAVVGMATVYKIYDPLEEMKMEIEDGKIVILREYAPRYEELSKQVEEELKKIKERERINERLAVNEII</sequence>
<dbReference type="Proteomes" id="UP000887561">
    <property type="component" value="Unplaced"/>
</dbReference>
<keyword evidence="1" id="KW-0812">Transmembrane</keyword>
<proteinExistence type="predicted"/>
<keyword evidence="2" id="KW-1185">Reference proteome</keyword>
<evidence type="ECO:0000313" key="2">
    <source>
        <dbReference type="Proteomes" id="UP000887561"/>
    </source>
</evidence>
<protein>
    <submittedName>
        <fullName evidence="3">Uncharacterized protein</fullName>
    </submittedName>
</protein>
<organism evidence="2 3">
    <name type="scientific">Meloidogyne javanica</name>
    <name type="common">Root-knot nematode worm</name>
    <dbReference type="NCBI Taxonomy" id="6303"/>
    <lineage>
        <taxon>Eukaryota</taxon>
        <taxon>Metazoa</taxon>
        <taxon>Ecdysozoa</taxon>
        <taxon>Nematoda</taxon>
        <taxon>Chromadorea</taxon>
        <taxon>Rhabditida</taxon>
        <taxon>Tylenchina</taxon>
        <taxon>Tylenchomorpha</taxon>
        <taxon>Tylenchoidea</taxon>
        <taxon>Meloidogynidae</taxon>
        <taxon>Meloidogyninae</taxon>
        <taxon>Meloidogyne</taxon>
        <taxon>Meloidogyne incognita group</taxon>
    </lineage>
</organism>
<keyword evidence="1" id="KW-0472">Membrane</keyword>
<keyword evidence="1" id="KW-1133">Transmembrane helix</keyword>
<reference evidence="3" key="1">
    <citation type="submission" date="2022-11" db="UniProtKB">
        <authorList>
            <consortium name="WormBaseParasite"/>
        </authorList>
    </citation>
    <scope>IDENTIFICATION</scope>
</reference>
<accession>A0A915LQ17</accession>
<evidence type="ECO:0000256" key="1">
    <source>
        <dbReference type="SAM" id="Phobius"/>
    </source>
</evidence>
<feature type="transmembrane region" description="Helical" evidence="1">
    <location>
        <begin position="12"/>
        <end position="31"/>
    </location>
</feature>
<dbReference type="WBParaSite" id="scaffold16433_cov355.g18256">
    <property type="protein sequence ID" value="scaffold16433_cov355.g18256"/>
    <property type="gene ID" value="scaffold16433_cov355.g18256"/>
</dbReference>